<proteinExistence type="predicted"/>
<dbReference type="EMBL" id="RJKE01000001">
    <property type="protein sequence ID" value="ROO83792.1"/>
    <property type="molecule type" value="Genomic_DNA"/>
</dbReference>
<organism evidence="2 3">
    <name type="scientific">Actinocorallia herbida</name>
    <dbReference type="NCBI Taxonomy" id="58109"/>
    <lineage>
        <taxon>Bacteria</taxon>
        <taxon>Bacillati</taxon>
        <taxon>Actinomycetota</taxon>
        <taxon>Actinomycetes</taxon>
        <taxon>Streptosporangiales</taxon>
        <taxon>Thermomonosporaceae</taxon>
        <taxon>Actinocorallia</taxon>
    </lineage>
</organism>
<protein>
    <submittedName>
        <fullName evidence="2">Putative OsmC-like protein</fullName>
    </submittedName>
</protein>
<dbReference type="InterPro" id="IPR036102">
    <property type="entry name" value="OsmC/Ohrsf"/>
</dbReference>
<evidence type="ECO:0000313" key="3">
    <source>
        <dbReference type="Proteomes" id="UP000272400"/>
    </source>
</evidence>
<dbReference type="InterPro" id="IPR015946">
    <property type="entry name" value="KH_dom-like_a/b"/>
</dbReference>
<gene>
    <name evidence="2" type="ORF">EDD29_1301</name>
</gene>
<evidence type="ECO:0000313" key="2">
    <source>
        <dbReference type="EMBL" id="ROO83792.1"/>
    </source>
</evidence>
<sequence>MPSVRVERTETGFTATNDRGGRIEIGSTRDEGVFSPVELLLAALGGCEMATVEPLTAKRGHRLAKLATVVEAEKVSDTELRSFTVTYEIELPPEDEKALEVFRSVAGRVHERYCPVGKALKNPMPVEQRLP</sequence>
<reference evidence="2 3" key="1">
    <citation type="submission" date="2018-11" db="EMBL/GenBank/DDBJ databases">
        <title>Sequencing the genomes of 1000 actinobacteria strains.</title>
        <authorList>
            <person name="Klenk H.-P."/>
        </authorList>
    </citation>
    <scope>NUCLEOTIDE SEQUENCE [LARGE SCALE GENOMIC DNA]</scope>
    <source>
        <strain evidence="2 3">DSM 44254</strain>
    </source>
</reference>
<keyword evidence="3" id="KW-1185">Reference proteome</keyword>
<dbReference type="OrthoDB" id="4864805at2"/>
<dbReference type="AlphaFoldDB" id="A0A3N1CR53"/>
<comment type="caution">
    <text evidence="2">The sequence shown here is derived from an EMBL/GenBank/DDBJ whole genome shotgun (WGS) entry which is preliminary data.</text>
</comment>
<dbReference type="Gene3D" id="3.30.300.20">
    <property type="match status" value="1"/>
</dbReference>
<dbReference type="InterPro" id="IPR003718">
    <property type="entry name" value="OsmC/Ohr_fam"/>
</dbReference>
<evidence type="ECO:0000256" key="1">
    <source>
        <dbReference type="SAM" id="MobiDB-lite"/>
    </source>
</evidence>
<name>A0A3N1CR53_9ACTN</name>
<dbReference type="SUPFAM" id="SSF82784">
    <property type="entry name" value="OsmC-like"/>
    <property type="match status" value="1"/>
</dbReference>
<dbReference type="Pfam" id="PF02566">
    <property type="entry name" value="OsmC"/>
    <property type="match status" value="1"/>
</dbReference>
<dbReference type="RefSeq" id="WP_123663211.1">
    <property type="nucleotide sequence ID" value="NZ_RJKE01000001.1"/>
</dbReference>
<feature type="compositionally biased region" description="Basic and acidic residues" evidence="1">
    <location>
        <begin position="1"/>
        <end position="10"/>
    </location>
</feature>
<feature type="region of interest" description="Disordered" evidence="1">
    <location>
        <begin position="1"/>
        <end position="24"/>
    </location>
</feature>
<dbReference type="Proteomes" id="UP000272400">
    <property type="component" value="Unassembled WGS sequence"/>
</dbReference>
<accession>A0A3N1CR53</accession>